<proteinExistence type="predicted"/>
<dbReference type="Proteomes" id="UP000188320">
    <property type="component" value="Unassembled WGS sequence"/>
</dbReference>
<accession>A0A1R1PN70</accession>
<comment type="caution">
    <text evidence="2">The sequence shown here is derived from an EMBL/GenBank/DDBJ whole genome shotgun (WGS) entry which is preliminary data.</text>
</comment>
<dbReference type="PANTHER" id="PTHR40370:SF1">
    <property type="entry name" value="DUF3074 DOMAIN-CONTAINING PROTEIN"/>
    <property type="match status" value="1"/>
</dbReference>
<evidence type="ECO:0000313" key="2">
    <source>
        <dbReference type="EMBL" id="OMH82353.1"/>
    </source>
</evidence>
<dbReference type="Gene3D" id="3.30.530.20">
    <property type="match status" value="1"/>
</dbReference>
<evidence type="ECO:0000313" key="3">
    <source>
        <dbReference type="Proteomes" id="UP000188320"/>
    </source>
</evidence>
<dbReference type="InterPro" id="IPR023393">
    <property type="entry name" value="START-like_dom_sf"/>
</dbReference>
<dbReference type="AlphaFoldDB" id="A0A1R1PN70"/>
<organism evidence="2 3">
    <name type="scientific">Zancudomyces culisetae</name>
    <name type="common">Gut fungus</name>
    <name type="synonym">Smittium culisetae</name>
    <dbReference type="NCBI Taxonomy" id="1213189"/>
    <lineage>
        <taxon>Eukaryota</taxon>
        <taxon>Fungi</taxon>
        <taxon>Fungi incertae sedis</taxon>
        <taxon>Zoopagomycota</taxon>
        <taxon>Kickxellomycotina</taxon>
        <taxon>Harpellomycetes</taxon>
        <taxon>Harpellales</taxon>
        <taxon>Legeriomycetaceae</taxon>
        <taxon>Zancudomyces</taxon>
    </lineage>
</organism>
<dbReference type="InterPro" id="IPR024500">
    <property type="entry name" value="DUF3074"/>
</dbReference>
<dbReference type="OrthoDB" id="6423603at2759"/>
<dbReference type="Pfam" id="PF11274">
    <property type="entry name" value="DUF3074"/>
    <property type="match status" value="1"/>
</dbReference>
<dbReference type="PANTHER" id="PTHR40370">
    <property type="entry name" value="EXPRESSED PROTEIN"/>
    <property type="match status" value="1"/>
</dbReference>
<keyword evidence="3" id="KW-1185">Reference proteome</keyword>
<feature type="domain" description="DUF3074" evidence="1">
    <location>
        <begin position="64"/>
        <end position="271"/>
    </location>
</feature>
<sequence>MTIKPLSYKDIPSTNSVEFESFIKEWESKCNDLMFFSSKWPVVKRENAISVRKKSLSPGDTKQWYCREVKSSNVKYETLRKLLFLDQAKSQRLYNTNIIEIKCIEGILLGVAEIVHTKYRKRWGGKKRDFCSINIKNEVTDPQIAQSRRVYTPGSGLSGVQALAEAAGILPRPSKNDAVSAIYHALRTSANNKVVRKFQIISIPINHGNCQKVPGSIRAYIESYEEVRELANGEIEWISVQSFEPGGWVLRSVAEKKYFSELFLDAEQIFQLAMENMIIEI</sequence>
<protein>
    <recommendedName>
        <fullName evidence="1">DUF3074 domain-containing protein</fullName>
    </recommendedName>
</protein>
<gene>
    <name evidence="2" type="ORF">AX774_g4159</name>
</gene>
<name>A0A1R1PN70_ZANCU</name>
<reference evidence="3" key="1">
    <citation type="submission" date="2017-01" db="EMBL/GenBank/DDBJ databases">
        <authorList>
            <person name="Wang Y."/>
            <person name="White M."/>
            <person name="Kvist S."/>
            <person name="Moncalvo J.-M."/>
        </authorList>
    </citation>
    <scope>NUCLEOTIDE SEQUENCE [LARGE SCALE GENOMIC DNA]</scope>
    <source>
        <strain evidence="3">COL-18-3</strain>
    </source>
</reference>
<dbReference type="SUPFAM" id="SSF55961">
    <property type="entry name" value="Bet v1-like"/>
    <property type="match status" value="1"/>
</dbReference>
<evidence type="ECO:0000259" key="1">
    <source>
        <dbReference type="Pfam" id="PF11274"/>
    </source>
</evidence>
<dbReference type="EMBL" id="LSSK01000681">
    <property type="protein sequence ID" value="OMH82353.1"/>
    <property type="molecule type" value="Genomic_DNA"/>
</dbReference>